<evidence type="ECO:0000256" key="1">
    <source>
        <dbReference type="SAM" id="MobiDB-lite"/>
    </source>
</evidence>
<proteinExistence type="predicted"/>
<dbReference type="InterPro" id="IPR011044">
    <property type="entry name" value="Quino_amine_DH_bsu"/>
</dbReference>
<evidence type="ECO:0000313" key="6">
    <source>
        <dbReference type="Proteomes" id="UP001498771"/>
    </source>
</evidence>
<dbReference type="PANTHER" id="PTHR31913">
    <property type="entry name" value="VACUOLAR IMPORT AND DEGRADATION PROTEIN 27"/>
    <property type="match status" value="1"/>
</dbReference>
<dbReference type="Pfam" id="PF08553">
    <property type="entry name" value="VID27"/>
    <property type="match status" value="1"/>
</dbReference>
<dbReference type="InterPro" id="IPR040768">
    <property type="entry name" value="Vid27_PH"/>
</dbReference>
<dbReference type="EMBL" id="JBBJBU010000018">
    <property type="protein sequence ID" value="KAK7202391.1"/>
    <property type="molecule type" value="Genomic_DNA"/>
</dbReference>
<comment type="caution">
    <text evidence="5">The sequence shown here is derived from an EMBL/GenBank/DDBJ whole genome shotgun (WGS) entry which is preliminary data.</text>
</comment>
<organism evidence="5 6">
    <name type="scientific">Myxozyma melibiosi</name>
    <dbReference type="NCBI Taxonomy" id="54550"/>
    <lineage>
        <taxon>Eukaryota</taxon>
        <taxon>Fungi</taxon>
        <taxon>Dikarya</taxon>
        <taxon>Ascomycota</taxon>
        <taxon>Saccharomycotina</taxon>
        <taxon>Lipomycetes</taxon>
        <taxon>Lipomycetales</taxon>
        <taxon>Lipomycetaceae</taxon>
        <taxon>Myxozyma</taxon>
    </lineage>
</organism>
<dbReference type="InterPro" id="IPR040458">
    <property type="entry name" value="Vid27"/>
</dbReference>
<gene>
    <name evidence="5" type="ORF">BZA70DRAFT_252379</name>
</gene>
<feature type="domain" description="Vid27 PH-like" evidence="3">
    <location>
        <begin position="227"/>
        <end position="331"/>
    </location>
</feature>
<dbReference type="GeneID" id="90036232"/>
<feature type="compositionally biased region" description="Basic and acidic residues" evidence="1">
    <location>
        <begin position="381"/>
        <end position="390"/>
    </location>
</feature>
<feature type="region of interest" description="Disordered" evidence="1">
    <location>
        <begin position="364"/>
        <end position="394"/>
    </location>
</feature>
<evidence type="ECO:0000259" key="3">
    <source>
        <dbReference type="Pfam" id="PF17747"/>
    </source>
</evidence>
<evidence type="ECO:0000313" key="5">
    <source>
        <dbReference type="EMBL" id="KAK7202391.1"/>
    </source>
</evidence>
<accession>A0ABR1EXQ6</accession>
<feature type="compositionally biased region" description="Acidic residues" evidence="1">
    <location>
        <begin position="364"/>
        <end position="378"/>
    </location>
</feature>
<dbReference type="RefSeq" id="XP_064765424.1">
    <property type="nucleotide sequence ID" value="XM_064910720.1"/>
</dbReference>
<dbReference type="Pfam" id="PF17748">
    <property type="entry name" value="VID27_N"/>
    <property type="match status" value="1"/>
</dbReference>
<feature type="region of interest" description="Disordered" evidence="1">
    <location>
        <begin position="167"/>
        <end position="215"/>
    </location>
</feature>
<feature type="domain" description="Vid27 N-terminal" evidence="4">
    <location>
        <begin position="1"/>
        <end position="163"/>
    </location>
</feature>
<keyword evidence="6" id="KW-1185">Reference proteome</keyword>
<evidence type="ECO:0000259" key="2">
    <source>
        <dbReference type="Pfam" id="PF08553"/>
    </source>
</evidence>
<dbReference type="Proteomes" id="UP001498771">
    <property type="component" value="Unassembled WGS sequence"/>
</dbReference>
<dbReference type="InterPro" id="IPR013863">
    <property type="entry name" value="VID27_C"/>
</dbReference>
<sequence length="766" mass="85844">MNFLKKVLGSSPKPEIAMIPSGRLYLARSQISVKGYSECIFKDAVAVIRRTTTEYHYQLVIQRAFEEGEEQLEDDEEDEAFDEYTFLMDEALAFRKFTSEEGSVIFAWKELSGDPGDIFEFVCDESTDSGAINSFFNVALQCQYERKYGKPSSSATDADLEQFIFTGATQSPPSPQVVSRRSSAGGVPATPEKKREAPAAVKTEPPATPGAPTHSMPAELAVKSIFGSEKAELHIFDATSGVFMIQADEVTATVKDLGSWKYWLDIEDASKGWLGFVISPDINPVFNYEQLCFIFNYYSNDGTASSWLLHFANADALEHFQEILMRALWETLNQQSWIKATEDERDYVLDAFNNMALDDTIMEDQEDEDEEDEDEFTDAGEQIRNEPERYDADEEYDDELGNQNFKGEGKNSQLAVGYKHDRTFVVRGNKLGVFKNTANNLEFSTTIDNLKTPNGKVFSPSKVMLHKEDSTMILQNPNDKHSLFSMDLEYGKIVDEWKIHEDVPITSFTPSKKYSQMTSEPTFVGISDNSLFRVDPRLAGQKLVDSENQTYATKSAFTSIATTENGYLAIASAKGDIRLYDRLGIRAKTQIPALGEPIIGLDTSADGHWILATCKTYLLLIDTTIKDGKYAGQLGFQRSFGKDNKPRPKCLQLSPEHVAQMQAETKQPLSFTQGHFNTGLNAKETTIVSSSGPYVITWNLRQVLRGDKSSYTIKRYSDRVTADNFKFGSDKNVIVALPDDVGMVSKKTFRKPTRESIATPVRIYGE</sequence>
<dbReference type="Pfam" id="PF17747">
    <property type="entry name" value="VID27_PH"/>
    <property type="match status" value="1"/>
</dbReference>
<protein>
    <submittedName>
        <fullName evidence="5">Vacuolar import and degradation protein</fullName>
    </submittedName>
</protein>
<dbReference type="PANTHER" id="PTHR31913:SF0">
    <property type="entry name" value="VACUOLAR IMPORT AND DEGRADATION PROTEIN 27"/>
    <property type="match status" value="1"/>
</dbReference>
<feature type="domain" description="Vacuolar import/degradation Vid27 C-terminal" evidence="2">
    <location>
        <begin position="410"/>
        <end position="761"/>
    </location>
</feature>
<dbReference type="SUPFAM" id="SSF50969">
    <property type="entry name" value="YVTN repeat-like/Quinoprotein amine dehydrogenase"/>
    <property type="match status" value="1"/>
</dbReference>
<reference evidence="5 6" key="1">
    <citation type="submission" date="2024-03" db="EMBL/GenBank/DDBJ databases">
        <title>Genome-scale model development and genomic sequencing of the oleaginous clade Lipomyces.</title>
        <authorList>
            <consortium name="Lawrence Berkeley National Laboratory"/>
            <person name="Czajka J.J."/>
            <person name="Han Y."/>
            <person name="Kim J."/>
            <person name="Mondo S.J."/>
            <person name="Hofstad B.A."/>
            <person name="Robles A."/>
            <person name="Haridas S."/>
            <person name="Riley R."/>
            <person name="LaButti K."/>
            <person name="Pangilinan J."/>
            <person name="Andreopoulos W."/>
            <person name="Lipzen A."/>
            <person name="Yan J."/>
            <person name="Wang M."/>
            <person name="Ng V."/>
            <person name="Grigoriev I.V."/>
            <person name="Spatafora J.W."/>
            <person name="Magnuson J.K."/>
            <person name="Baker S.E."/>
            <person name="Pomraning K.R."/>
        </authorList>
    </citation>
    <scope>NUCLEOTIDE SEQUENCE [LARGE SCALE GENOMIC DNA]</scope>
    <source>
        <strain evidence="5 6">Phaff 52-87</strain>
    </source>
</reference>
<name>A0ABR1EXQ6_9ASCO</name>
<dbReference type="InterPro" id="IPR040979">
    <property type="entry name" value="Vid27_N"/>
</dbReference>
<evidence type="ECO:0000259" key="4">
    <source>
        <dbReference type="Pfam" id="PF17748"/>
    </source>
</evidence>